<comment type="caution">
    <text evidence="1">The sequence shown here is derived from an EMBL/GenBank/DDBJ whole genome shotgun (WGS) entry which is preliminary data.</text>
</comment>
<proteinExistence type="predicted"/>
<evidence type="ECO:0008006" key="2">
    <source>
        <dbReference type="Google" id="ProtNLM"/>
    </source>
</evidence>
<dbReference type="EMBL" id="LAZR01015010">
    <property type="protein sequence ID" value="KKM15012.1"/>
    <property type="molecule type" value="Genomic_DNA"/>
</dbReference>
<protein>
    <recommendedName>
        <fullName evidence="2">Phage head morphogenesis domain-containing protein</fullName>
    </recommendedName>
</protein>
<evidence type="ECO:0000313" key="1">
    <source>
        <dbReference type="EMBL" id="KKM15012.1"/>
    </source>
</evidence>
<gene>
    <name evidence="1" type="ORF">LCGC14_1700350</name>
</gene>
<dbReference type="AlphaFoldDB" id="A0A0F9HIT7"/>
<reference evidence="1" key="1">
    <citation type="journal article" date="2015" name="Nature">
        <title>Complex archaea that bridge the gap between prokaryotes and eukaryotes.</title>
        <authorList>
            <person name="Spang A."/>
            <person name="Saw J.H."/>
            <person name="Jorgensen S.L."/>
            <person name="Zaremba-Niedzwiedzka K."/>
            <person name="Martijn J."/>
            <person name="Lind A.E."/>
            <person name="van Eijk R."/>
            <person name="Schleper C."/>
            <person name="Guy L."/>
            <person name="Ettema T.J."/>
        </authorList>
    </citation>
    <scope>NUCLEOTIDE SEQUENCE</scope>
</reference>
<organism evidence="1">
    <name type="scientific">marine sediment metagenome</name>
    <dbReference type="NCBI Taxonomy" id="412755"/>
    <lineage>
        <taxon>unclassified sequences</taxon>
        <taxon>metagenomes</taxon>
        <taxon>ecological metagenomes</taxon>
    </lineage>
</organism>
<accession>A0A0F9HIT7</accession>
<sequence>MATLAIIPPSPPIPRLNAEIEDPLQTNQIKLAYMAAMRSRFRRVNSLVRRSIVDQNAFVIRNADTGPRAGELTEEGQFFGPDDVAVAAFEAYVLRQAAKVILETGADESTVYWAVAMERVYAQGVRQAIKSVPDPLLGPSTILRFPSTVEAIEILKARQLELLKNVTTDMAANLRAIIAEGLRTGTPRTVLADRISKSINGISFTRAQAIAATEITNGYAEATLDTLGSLGVTKVQALVEFTLNVLGFAEPCPRCIALAGQTFTIEGARGIIPVHVRCQCGWVPIVAARAA</sequence>
<name>A0A0F9HIT7_9ZZZZ</name>